<dbReference type="CDD" id="cd09693">
    <property type="entry name" value="Cas5_I"/>
    <property type="match status" value="1"/>
</dbReference>
<organism evidence="2 3">
    <name type="scientific">Azospirillum argentinense</name>
    <dbReference type="NCBI Taxonomy" id="2970906"/>
    <lineage>
        <taxon>Bacteria</taxon>
        <taxon>Pseudomonadati</taxon>
        <taxon>Pseudomonadota</taxon>
        <taxon>Alphaproteobacteria</taxon>
        <taxon>Rhodospirillales</taxon>
        <taxon>Azospirillaceae</taxon>
        <taxon>Azospirillum</taxon>
    </lineage>
</organism>
<dbReference type="AlphaFoldDB" id="A0A4D8Q2N0"/>
<keyword evidence="2" id="KW-0614">Plasmid</keyword>
<geneLocation type="plasmid" evidence="2 3">
    <name>p7</name>
</geneLocation>
<proteinExistence type="predicted"/>
<reference evidence="2 3" key="1">
    <citation type="submission" date="2018-09" db="EMBL/GenBank/DDBJ databases">
        <title>Whole genome based analysis of evolution and adaptive divergence in Indian and Brazilian strains of Azospirillum brasilense.</title>
        <authorList>
            <person name="Singh C."/>
            <person name="Tripathi A.K."/>
        </authorList>
    </citation>
    <scope>NUCLEOTIDE SEQUENCE [LARGE SCALE GENOMIC DNA]</scope>
    <source>
        <strain evidence="2 3">MTCC4035</strain>
        <plasmid evidence="2 3">p7</plasmid>
    </source>
</reference>
<dbReference type="KEGG" id="aare:D3093_35340"/>
<name>A0A4D8Q2N0_9PROT</name>
<dbReference type="Gene3D" id="3.30.70.2660">
    <property type="match status" value="1"/>
</dbReference>
<dbReference type="EMBL" id="CP032328">
    <property type="protein sequence ID" value="QCO00522.1"/>
    <property type="molecule type" value="Genomic_DNA"/>
</dbReference>
<evidence type="ECO:0000313" key="3">
    <source>
        <dbReference type="Proteomes" id="UP000298595"/>
    </source>
</evidence>
<accession>A0A4D8Q2N0</accession>
<dbReference type="RefSeq" id="WP_137119216.1">
    <property type="nucleotide sequence ID" value="NZ_CP032328.1"/>
</dbReference>
<sequence length="300" mass="33115">MRTLCFRAYGALAACGTQEAGTVNRPTARHFGRSAVLGMVDAALGIGRDDEVDRQRLAAGLLTAVAAEGPRRVRNEFRTVQTVETSNLPAFASRGAAFDTSDFAPVLKEESGKRHVRWTVPEGANPRKPGWKRFHTMVTYREHVEDGIWRIFLAARPGAEVDLHTIAKALRRPAFELYLGRRDMPLGLPPDPNVIDGGLSEALEAYPTVPDFDGCVLKAFSHSLRRRLSGDVELAWDQGFPGAPEAEETRLVQDDPTSRVYWRFASRPEMRATIRRPAPPAAGVPSAGETPSILDQFWKD</sequence>
<evidence type="ECO:0000313" key="2">
    <source>
        <dbReference type="EMBL" id="QCO00522.1"/>
    </source>
</evidence>
<protein>
    <recommendedName>
        <fullName evidence="4">Type I-E CRISPR-associated protein Cas5/CasD</fullName>
    </recommendedName>
</protein>
<feature type="region of interest" description="Disordered" evidence="1">
    <location>
        <begin position="276"/>
        <end position="300"/>
    </location>
</feature>
<evidence type="ECO:0008006" key="4">
    <source>
        <dbReference type="Google" id="ProtNLM"/>
    </source>
</evidence>
<dbReference type="Proteomes" id="UP000298595">
    <property type="component" value="Plasmid p7"/>
</dbReference>
<dbReference type="Pfam" id="PF09704">
    <property type="entry name" value="Cas_Cas5d"/>
    <property type="match status" value="1"/>
</dbReference>
<dbReference type="GO" id="GO:0043571">
    <property type="term" value="P:maintenance of CRISPR repeat elements"/>
    <property type="evidence" value="ECO:0007669"/>
    <property type="project" value="InterPro"/>
</dbReference>
<gene>
    <name evidence="2" type="ORF">D3093_35340</name>
</gene>
<evidence type="ECO:0000256" key="1">
    <source>
        <dbReference type="SAM" id="MobiDB-lite"/>
    </source>
</evidence>
<dbReference type="InterPro" id="IPR021124">
    <property type="entry name" value="CRISPR-assoc_prot_Cas5"/>
</dbReference>